<gene>
    <name evidence="3" type="primary">HUWE1_3</name>
    <name evidence="3" type="ORF">OS493_033158</name>
</gene>
<organism evidence="3 4">
    <name type="scientific">Desmophyllum pertusum</name>
    <dbReference type="NCBI Taxonomy" id="174260"/>
    <lineage>
        <taxon>Eukaryota</taxon>
        <taxon>Metazoa</taxon>
        <taxon>Cnidaria</taxon>
        <taxon>Anthozoa</taxon>
        <taxon>Hexacorallia</taxon>
        <taxon>Scleractinia</taxon>
        <taxon>Caryophylliina</taxon>
        <taxon>Caryophylliidae</taxon>
        <taxon>Desmophyllum</taxon>
    </lineage>
</organism>
<keyword evidence="3" id="KW-0012">Acyltransferase</keyword>
<dbReference type="GO" id="GO:0061630">
    <property type="term" value="F:ubiquitin protein ligase activity"/>
    <property type="evidence" value="ECO:0007669"/>
    <property type="project" value="UniProtKB-EC"/>
</dbReference>
<dbReference type="OrthoDB" id="8068875at2759"/>
<dbReference type="AlphaFoldDB" id="A0A9X0CHQ5"/>
<dbReference type="Pfam" id="PF06025">
    <property type="entry name" value="DUF913"/>
    <property type="match status" value="1"/>
</dbReference>
<reference evidence="3" key="1">
    <citation type="submission" date="2023-01" db="EMBL/GenBank/DDBJ databases">
        <title>Genome assembly of the deep-sea coral Lophelia pertusa.</title>
        <authorList>
            <person name="Herrera S."/>
            <person name="Cordes E."/>
        </authorList>
    </citation>
    <scope>NUCLEOTIDE SEQUENCE</scope>
    <source>
        <strain evidence="3">USNM1676648</strain>
        <tissue evidence="3">Polyp</tissue>
    </source>
</reference>
<protein>
    <submittedName>
        <fullName evidence="3">E3 ubiquitin-protein ligase huwe1</fullName>
        <ecNumber evidence="3">2.3.2.26</ecNumber>
    </submittedName>
</protein>
<keyword evidence="3" id="KW-0808">Transferase</keyword>
<proteinExistence type="predicted"/>
<name>A0A9X0CHQ5_9CNID</name>
<dbReference type="EMBL" id="MU827344">
    <property type="protein sequence ID" value="KAJ7352892.1"/>
    <property type="molecule type" value="Genomic_DNA"/>
</dbReference>
<evidence type="ECO:0000313" key="4">
    <source>
        <dbReference type="Proteomes" id="UP001163046"/>
    </source>
</evidence>
<dbReference type="InterPro" id="IPR010314">
    <property type="entry name" value="E3_Ub_ligase_DUF913"/>
</dbReference>
<keyword evidence="4" id="KW-1185">Reference proteome</keyword>
<accession>A0A9X0CHQ5</accession>
<evidence type="ECO:0000313" key="3">
    <source>
        <dbReference type="EMBL" id="KAJ7352892.1"/>
    </source>
</evidence>
<dbReference type="Proteomes" id="UP001163046">
    <property type="component" value="Unassembled WGS sequence"/>
</dbReference>
<feature type="compositionally biased region" description="Acidic residues" evidence="1">
    <location>
        <begin position="54"/>
        <end position="64"/>
    </location>
</feature>
<feature type="region of interest" description="Disordered" evidence="1">
    <location>
        <begin position="24"/>
        <end position="72"/>
    </location>
</feature>
<dbReference type="EC" id="2.3.2.26" evidence="3"/>
<evidence type="ECO:0000259" key="2">
    <source>
        <dbReference type="Pfam" id="PF06025"/>
    </source>
</evidence>
<feature type="domain" description="DUF913" evidence="2">
    <location>
        <begin position="1"/>
        <end position="149"/>
    </location>
</feature>
<comment type="caution">
    <text evidence="3">The sequence shown here is derived from an EMBL/GenBank/DDBJ whole genome shotgun (WGS) entry which is preliminary data.</text>
</comment>
<evidence type="ECO:0000256" key="1">
    <source>
        <dbReference type="SAM" id="MobiDB-lite"/>
    </source>
</evidence>
<sequence>MTAIIKLLQEVCGQGRDPKYIGFKMGAKPDGSDVDSGSGLGQGIGRVAPVTEEPMSDEEEDDEDRFSFTSTTSTAKVITENDKSKDNSKNAEEEKRTFIPLMDYILNVVRFVDSILSNNSTDDHCREFVRLGGLEPLINVLGLPNLPLDFVSSPACQSVSGVCKSILMLSHESQVLKTGRTLLNDVLTSLEPMISRSDDSPVSMLFT</sequence>